<name>A0A2I0AU29_9ASPA</name>
<dbReference type="InterPro" id="IPR036576">
    <property type="entry name" value="WRKY_dom_sf"/>
</dbReference>
<organism evidence="9 10">
    <name type="scientific">Apostasia shenzhenica</name>
    <dbReference type="NCBI Taxonomy" id="1088818"/>
    <lineage>
        <taxon>Eukaryota</taxon>
        <taxon>Viridiplantae</taxon>
        <taxon>Streptophyta</taxon>
        <taxon>Embryophyta</taxon>
        <taxon>Tracheophyta</taxon>
        <taxon>Spermatophyta</taxon>
        <taxon>Magnoliopsida</taxon>
        <taxon>Liliopsida</taxon>
        <taxon>Asparagales</taxon>
        <taxon>Orchidaceae</taxon>
        <taxon>Apostasioideae</taxon>
        <taxon>Apostasia</taxon>
    </lineage>
</organism>
<keyword evidence="2" id="KW-0805">Transcription regulation</keyword>
<dbReference type="PANTHER" id="PTHR32096">
    <property type="entry name" value="WRKY TRANSCRIPTION FACTOR 30-RELATED-RELATED"/>
    <property type="match status" value="1"/>
</dbReference>
<gene>
    <name evidence="9" type="primary">WRKY22</name>
    <name evidence="9" type="ORF">AXF42_Ash001144</name>
</gene>
<dbReference type="STRING" id="1088818.A0A2I0AU29"/>
<feature type="region of interest" description="Disordered" evidence="7">
    <location>
        <begin position="183"/>
        <end position="252"/>
    </location>
</feature>
<keyword evidence="10" id="KW-1185">Reference proteome</keyword>
<evidence type="ECO:0000256" key="2">
    <source>
        <dbReference type="ARBA" id="ARBA00023015"/>
    </source>
</evidence>
<feature type="compositionally biased region" description="Polar residues" evidence="7">
    <location>
        <begin position="191"/>
        <end position="201"/>
    </location>
</feature>
<comment type="subcellular location">
    <subcellularLocation>
        <location evidence="1">Nucleus</location>
    </subcellularLocation>
</comment>
<dbReference type="FunFam" id="2.20.25.80:FF:000007">
    <property type="entry name" value="WRKY transcription factor 22"/>
    <property type="match status" value="1"/>
</dbReference>
<protein>
    <submittedName>
        <fullName evidence="9">WRKY transcription factor 22</fullName>
    </submittedName>
</protein>
<keyword evidence="3" id="KW-0238">DNA-binding</keyword>
<evidence type="ECO:0000256" key="4">
    <source>
        <dbReference type="ARBA" id="ARBA00023163"/>
    </source>
</evidence>
<dbReference type="InterPro" id="IPR003657">
    <property type="entry name" value="WRKY_dom"/>
</dbReference>
<feature type="compositionally biased region" description="Basic residues" evidence="7">
    <location>
        <begin position="98"/>
        <end position="115"/>
    </location>
</feature>
<accession>A0A2I0AU29</accession>
<dbReference type="SMART" id="SM00774">
    <property type="entry name" value="WRKY"/>
    <property type="match status" value="1"/>
</dbReference>
<feature type="compositionally biased region" description="Low complexity" evidence="7">
    <location>
        <begin position="224"/>
        <end position="234"/>
    </location>
</feature>
<dbReference type="Gene3D" id="2.20.25.80">
    <property type="entry name" value="WRKY domain"/>
    <property type="match status" value="1"/>
</dbReference>
<sequence length="314" mass="34200">MENDDDGWDLYAVVRSCRTASRREDPPELEKSHALPFRIPDLPPSGDGDCELDKLSKPCFSVTCFPNQTSPLTFSSSAATATVAVASTANTPVLRKATRQISHHTPRSKRRKTQQKRVVCQIPADGLAADMWAWRKYGQKPIKGSPYPRGYYRCSSSKDCLARKQVERSRTDPAMFVITYSADHNHPMPTHRNSLAGSTRQKFPAAATPSISSAVVAGEEQGNPSTSSPSTASGGEEEDDEEDVDEEEEDEEGMLLVEDMEVLGEDEVLFMGLERQHETPAPSGAAVADADADAIAAFFGGSCGGGFDDHFLRR</sequence>
<dbReference type="InterPro" id="IPR044810">
    <property type="entry name" value="WRKY_plant"/>
</dbReference>
<evidence type="ECO:0000256" key="1">
    <source>
        <dbReference type="ARBA" id="ARBA00004123"/>
    </source>
</evidence>
<evidence type="ECO:0000256" key="7">
    <source>
        <dbReference type="SAM" id="MobiDB-lite"/>
    </source>
</evidence>
<keyword evidence="4" id="KW-0804">Transcription</keyword>
<evidence type="ECO:0000256" key="5">
    <source>
        <dbReference type="ARBA" id="ARBA00023242"/>
    </source>
</evidence>
<dbReference type="GO" id="GO:0005634">
    <property type="term" value="C:nucleus"/>
    <property type="evidence" value="ECO:0007669"/>
    <property type="project" value="UniProtKB-SubCell"/>
</dbReference>
<comment type="similarity">
    <text evidence="6">Belongs to the WRKY group II-e family.</text>
</comment>
<evidence type="ECO:0000313" key="9">
    <source>
        <dbReference type="EMBL" id="PKA59051.1"/>
    </source>
</evidence>
<dbReference type="EMBL" id="KZ451950">
    <property type="protein sequence ID" value="PKA59051.1"/>
    <property type="molecule type" value="Genomic_DNA"/>
</dbReference>
<dbReference type="OrthoDB" id="662136at2759"/>
<proteinExistence type="inferred from homology"/>
<evidence type="ECO:0000256" key="6">
    <source>
        <dbReference type="ARBA" id="ARBA00060761"/>
    </source>
</evidence>
<dbReference type="Pfam" id="PF03106">
    <property type="entry name" value="WRKY"/>
    <property type="match status" value="1"/>
</dbReference>
<dbReference type="PANTHER" id="PTHR32096:SF61">
    <property type="entry name" value="WRKY TRANSCRIPTION FACTOR 22"/>
    <property type="match status" value="1"/>
</dbReference>
<reference evidence="9 10" key="1">
    <citation type="journal article" date="2017" name="Nature">
        <title>The Apostasia genome and the evolution of orchids.</title>
        <authorList>
            <person name="Zhang G.Q."/>
            <person name="Liu K.W."/>
            <person name="Li Z."/>
            <person name="Lohaus R."/>
            <person name="Hsiao Y.Y."/>
            <person name="Niu S.C."/>
            <person name="Wang J.Y."/>
            <person name="Lin Y.C."/>
            <person name="Xu Q."/>
            <person name="Chen L.J."/>
            <person name="Yoshida K."/>
            <person name="Fujiwara S."/>
            <person name="Wang Z.W."/>
            <person name="Zhang Y.Q."/>
            <person name="Mitsuda N."/>
            <person name="Wang M."/>
            <person name="Liu G.H."/>
            <person name="Pecoraro L."/>
            <person name="Huang H.X."/>
            <person name="Xiao X.J."/>
            <person name="Lin M."/>
            <person name="Wu X.Y."/>
            <person name="Wu W.L."/>
            <person name="Chen Y.Y."/>
            <person name="Chang S.B."/>
            <person name="Sakamoto S."/>
            <person name="Ohme-Takagi M."/>
            <person name="Yagi M."/>
            <person name="Zeng S.J."/>
            <person name="Shen C.Y."/>
            <person name="Yeh C.M."/>
            <person name="Luo Y.B."/>
            <person name="Tsai W.C."/>
            <person name="Van de Peer Y."/>
            <person name="Liu Z.J."/>
        </authorList>
    </citation>
    <scope>NUCLEOTIDE SEQUENCE [LARGE SCALE GENOMIC DNA]</scope>
    <source>
        <strain evidence="10">cv. Shenzhen</strain>
        <tissue evidence="9">Stem</tissue>
    </source>
</reference>
<dbReference type="GO" id="GO:0003700">
    <property type="term" value="F:DNA-binding transcription factor activity"/>
    <property type="evidence" value="ECO:0007669"/>
    <property type="project" value="InterPro"/>
</dbReference>
<evidence type="ECO:0000256" key="3">
    <source>
        <dbReference type="ARBA" id="ARBA00023125"/>
    </source>
</evidence>
<dbReference type="Proteomes" id="UP000236161">
    <property type="component" value="Unassembled WGS sequence"/>
</dbReference>
<dbReference type="PROSITE" id="PS50811">
    <property type="entry name" value="WRKY"/>
    <property type="match status" value="1"/>
</dbReference>
<feature type="domain" description="WRKY" evidence="8">
    <location>
        <begin position="123"/>
        <end position="189"/>
    </location>
</feature>
<feature type="compositionally biased region" description="Acidic residues" evidence="7">
    <location>
        <begin position="235"/>
        <end position="252"/>
    </location>
</feature>
<dbReference type="AlphaFoldDB" id="A0A2I0AU29"/>
<feature type="region of interest" description="Disordered" evidence="7">
    <location>
        <begin position="98"/>
        <end position="117"/>
    </location>
</feature>
<dbReference type="SUPFAM" id="SSF118290">
    <property type="entry name" value="WRKY DNA-binding domain"/>
    <property type="match status" value="1"/>
</dbReference>
<dbReference type="GO" id="GO:0000976">
    <property type="term" value="F:transcription cis-regulatory region binding"/>
    <property type="evidence" value="ECO:0007669"/>
    <property type="project" value="TreeGrafter"/>
</dbReference>
<evidence type="ECO:0000313" key="10">
    <source>
        <dbReference type="Proteomes" id="UP000236161"/>
    </source>
</evidence>
<evidence type="ECO:0000259" key="8">
    <source>
        <dbReference type="PROSITE" id="PS50811"/>
    </source>
</evidence>
<keyword evidence="5" id="KW-0539">Nucleus</keyword>